<dbReference type="InterPro" id="IPR000212">
    <property type="entry name" value="DNA_helicase_UvrD/REP"/>
</dbReference>
<feature type="binding site" evidence="11">
    <location>
        <begin position="22"/>
        <end position="29"/>
    </location>
    <ligand>
        <name>ATP</name>
        <dbReference type="ChEBI" id="CHEBI:30616"/>
    </ligand>
</feature>
<evidence type="ECO:0000256" key="6">
    <source>
        <dbReference type="ARBA" id="ARBA00023125"/>
    </source>
</evidence>
<dbReference type="PANTHER" id="PTHR11070:SF2">
    <property type="entry name" value="ATP-DEPENDENT DNA HELICASE SRS2"/>
    <property type="match status" value="1"/>
</dbReference>
<sequence>MSFSRAQSDAVTHGAGPCLVLAGPGSGKTLTIVNRMKYLIEERKVRPEEILVITFTKYAAAEMKSRFQQLMGNKGLPVTVGTFHGIYYGILKWAYHFGPQNILSEEEKYQIVRQAVNRQDIEIFDEEDFLQEIVTEIGIVKNNRMDIEEYRSVKCAPDAFRNIYREYETQRKTAKKIDFDDMLVLCYELFRSRPDILKMWQEKFHYILIDEFQDINQIQYDVIRMLAEPQSNLFAVGDDDQAIYGFRGADSRLMFRFTEDYPEAKQLLLDINYRSTSNIVENALKVIGHNEIRFQKKIRAQKPRGACLHVQEVRDPAEEGGYVLEEIRERIREGVRPEDIAVLFRIHTDARPLVEQLIEHKISFQMKEHMPNIYSHFIAKDIMAYFRMASGSRIRQDFLQIMNRPKRYISRESLSGREASFEDLRKFYCDKEWMQDRIDQFEWDLKMLAKMAPYAALQYLRKRIGYDDFLREYASSRRMQAGDLFEVLAELEEAAKPFASMKEWFDHVEEYTRALKMRESSRERQQEGVRLMTMHAAKGLEFDTVYIIEANEGQIPYKKALKEQGTEEERRLFYVAMTRAKEQLKIVYVKKKNGKDVSPSRFVEELLEDAKH</sequence>
<evidence type="ECO:0000256" key="8">
    <source>
        <dbReference type="ARBA" id="ARBA00034617"/>
    </source>
</evidence>
<evidence type="ECO:0000259" key="13">
    <source>
        <dbReference type="PROSITE" id="PS51217"/>
    </source>
</evidence>
<keyword evidence="2 11" id="KW-0547">Nucleotide-binding</keyword>
<keyword evidence="7" id="KW-0413">Isomerase</keyword>
<comment type="catalytic activity">
    <reaction evidence="10">
        <text>ATP + H2O = ADP + phosphate + H(+)</text>
        <dbReference type="Rhea" id="RHEA:13065"/>
        <dbReference type="ChEBI" id="CHEBI:15377"/>
        <dbReference type="ChEBI" id="CHEBI:15378"/>
        <dbReference type="ChEBI" id="CHEBI:30616"/>
        <dbReference type="ChEBI" id="CHEBI:43474"/>
        <dbReference type="ChEBI" id="CHEBI:456216"/>
        <dbReference type="EC" id="5.6.2.4"/>
    </reaction>
</comment>
<dbReference type="SUPFAM" id="SSF52540">
    <property type="entry name" value="P-loop containing nucleoside triphosphate hydrolases"/>
    <property type="match status" value="1"/>
</dbReference>
<dbReference type="InterPro" id="IPR027417">
    <property type="entry name" value="P-loop_NTPase"/>
</dbReference>
<feature type="domain" description="UvrD-like helicase C-terminal" evidence="13">
    <location>
        <begin position="277"/>
        <end position="539"/>
    </location>
</feature>
<comment type="similarity">
    <text evidence="1">Belongs to the helicase family. UvrD subfamily.</text>
</comment>
<dbReference type="AlphaFoldDB" id="A0A174IWW3"/>
<dbReference type="GO" id="GO:0005524">
    <property type="term" value="F:ATP binding"/>
    <property type="evidence" value="ECO:0007669"/>
    <property type="project" value="UniProtKB-UniRule"/>
</dbReference>
<dbReference type="CDD" id="cd17932">
    <property type="entry name" value="DEXQc_UvrD"/>
    <property type="match status" value="1"/>
</dbReference>
<accession>A0A174IWW3</accession>
<protein>
    <recommendedName>
        <fullName evidence="9">DNA 3'-5' helicase</fullName>
        <ecNumber evidence="9">5.6.2.4</ecNumber>
    </recommendedName>
</protein>
<name>A0A174IWW3_9FIRM</name>
<dbReference type="Proteomes" id="UP000095544">
    <property type="component" value="Unassembled WGS sequence"/>
</dbReference>
<evidence type="ECO:0000313" key="14">
    <source>
        <dbReference type="EMBL" id="CUO89360.1"/>
    </source>
</evidence>
<dbReference type="EC" id="5.6.2.4" evidence="9"/>
<organism evidence="14 15">
    <name type="scientific">Faecalicatena contorta</name>
    <dbReference type="NCBI Taxonomy" id="39482"/>
    <lineage>
        <taxon>Bacteria</taxon>
        <taxon>Bacillati</taxon>
        <taxon>Bacillota</taxon>
        <taxon>Clostridia</taxon>
        <taxon>Lachnospirales</taxon>
        <taxon>Lachnospiraceae</taxon>
        <taxon>Faecalicatena</taxon>
    </lineage>
</organism>
<evidence type="ECO:0000313" key="15">
    <source>
        <dbReference type="Proteomes" id="UP000095544"/>
    </source>
</evidence>
<dbReference type="GO" id="GO:0000725">
    <property type="term" value="P:recombinational repair"/>
    <property type="evidence" value="ECO:0007669"/>
    <property type="project" value="TreeGrafter"/>
</dbReference>
<evidence type="ECO:0000256" key="10">
    <source>
        <dbReference type="ARBA" id="ARBA00048988"/>
    </source>
</evidence>
<evidence type="ECO:0000256" key="1">
    <source>
        <dbReference type="ARBA" id="ARBA00009922"/>
    </source>
</evidence>
<feature type="domain" description="UvrD-like helicase ATP-binding" evidence="12">
    <location>
        <begin position="1"/>
        <end position="276"/>
    </location>
</feature>
<gene>
    <name evidence="14" type="primary">yjcD</name>
    <name evidence="14" type="ORF">ERS852491_03641</name>
</gene>
<keyword evidence="4 11" id="KW-0347">Helicase</keyword>
<dbReference type="RefSeq" id="WP_055154582.1">
    <property type="nucleotide sequence ID" value="NZ_CYZU01000041.1"/>
</dbReference>
<proteinExistence type="inferred from homology"/>
<dbReference type="OrthoDB" id="9810135at2"/>
<dbReference type="PROSITE" id="PS51198">
    <property type="entry name" value="UVRD_HELICASE_ATP_BIND"/>
    <property type="match status" value="1"/>
</dbReference>
<evidence type="ECO:0000256" key="3">
    <source>
        <dbReference type="ARBA" id="ARBA00022801"/>
    </source>
</evidence>
<evidence type="ECO:0000256" key="2">
    <source>
        <dbReference type="ARBA" id="ARBA00022741"/>
    </source>
</evidence>
<evidence type="ECO:0000259" key="12">
    <source>
        <dbReference type="PROSITE" id="PS51198"/>
    </source>
</evidence>
<evidence type="ECO:0000256" key="11">
    <source>
        <dbReference type="PROSITE-ProRule" id="PRU00560"/>
    </source>
</evidence>
<dbReference type="EMBL" id="CYZU01000041">
    <property type="protein sequence ID" value="CUO89360.1"/>
    <property type="molecule type" value="Genomic_DNA"/>
</dbReference>
<dbReference type="GO" id="GO:0016887">
    <property type="term" value="F:ATP hydrolysis activity"/>
    <property type="evidence" value="ECO:0007669"/>
    <property type="project" value="RHEA"/>
</dbReference>
<comment type="catalytic activity">
    <reaction evidence="8">
        <text>Couples ATP hydrolysis with the unwinding of duplex DNA by translocating in the 3'-5' direction.</text>
        <dbReference type="EC" id="5.6.2.4"/>
    </reaction>
</comment>
<evidence type="ECO:0000256" key="5">
    <source>
        <dbReference type="ARBA" id="ARBA00022840"/>
    </source>
</evidence>
<dbReference type="Pfam" id="PF00580">
    <property type="entry name" value="UvrD-helicase"/>
    <property type="match status" value="1"/>
</dbReference>
<keyword evidence="5 11" id="KW-0067">ATP-binding</keyword>
<dbReference type="Gene3D" id="3.40.50.300">
    <property type="entry name" value="P-loop containing nucleotide triphosphate hydrolases"/>
    <property type="match status" value="2"/>
</dbReference>
<evidence type="ECO:0000256" key="7">
    <source>
        <dbReference type="ARBA" id="ARBA00023235"/>
    </source>
</evidence>
<dbReference type="InterPro" id="IPR014016">
    <property type="entry name" value="UvrD-like_ATP-bd"/>
</dbReference>
<dbReference type="Gene3D" id="1.10.10.160">
    <property type="match status" value="1"/>
</dbReference>
<dbReference type="PANTHER" id="PTHR11070">
    <property type="entry name" value="UVRD / RECB / PCRA DNA HELICASE FAMILY MEMBER"/>
    <property type="match status" value="1"/>
</dbReference>
<evidence type="ECO:0000256" key="9">
    <source>
        <dbReference type="ARBA" id="ARBA00034808"/>
    </source>
</evidence>
<dbReference type="GO" id="GO:0043138">
    <property type="term" value="F:3'-5' DNA helicase activity"/>
    <property type="evidence" value="ECO:0007669"/>
    <property type="project" value="UniProtKB-EC"/>
</dbReference>
<dbReference type="Gene3D" id="1.10.486.10">
    <property type="entry name" value="PCRA, domain 4"/>
    <property type="match status" value="1"/>
</dbReference>
<dbReference type="STRING" id="39482.ERS852491_03641"/>
<evidence type="ECO:0000256" key="4">
    <source>
        <dbReference type="ARBA" id="ARBA00022806"/>
    </source>
</evidence>
<dbReference type="InterPro" id="IPR014017">
    <property type="entry name" value="DNA_helicase_UvrD-like_C"/>
</dbReference>
<keyword evidence="6" id="KW-0238">DNA-binding</keyword>
<dbReference type="GO" id="GO:0003677">
    <property type="term" value="F:DNA binding"/>
    <property type="evidence" value="ECO:0007669"/>
    <property type="project" value="UniProtKB-KW"/>
</dbReference>
<reference evidence="14 15" key="1">
    <citation type="submission" date="2015-09" db="EMBL/GenBank/DDBJ databases">
        <authorList>
            <consortium name="Pathogen Informatics"/>
        </authorList>
    </citation>
    <scope>NUCLEOTIDE SEQUENCE [LARGE SCALE GENOMIC DNA]</scope>
    <source>
        <strain evidence="14 15">2789STDY5834876</strain>
    </source>
</reference>
<dbReference type="PROSITE" id="PS51217">
    <property type="entry name" value="UVRD_HELICASE_CTER"/>
    <property type="match status" value="1"/>
</dbReference>
<dbReference type="InterPro" id="IPR013986">
    <property type="entry name" value="DExx_box_DNA_helicase_dom_sf"/>
</dbReference>
<keyword evidence="3 11" id="KW-0378">Hydrolase</keyword>
<dbReference type="Pfam" id="PF13361">
    <property type="entry name" value="UvrD_C"/>
    <property type="match status" value="1"/>
</dbReference>